<dbReference type="RefSeq" id="WP_008611551.1">
    <property type="nucleotide sequence ID" value="NZ_JH651379.1"/>
</dbReference>
<keyword evidence="3" id="KW-1185">Reference proteome</keyword>
<evidence type="ECO:0000313" key="3">
    <source>
        <dbReference type="Proteomes" id="UP000004690"/>
    </source>
</evidence>
<protein>
    <submittedName>
        <fullName evidence="2">Putative F0F1-ATPase subunit</fullName>
    </submittedName>
</protein>
<dbReference type="InterPro" id="IPR032820">
    <property type="entry name" value="ATPase_put"/>
</dbReference>
<feature type="transmembrane region" description="Helical" evidence="1">
    <location>
        <begin position="51"/>
        <end position="68"/>
    </location>
</feature>
<name>I3C437_9FLAO</name>
<keyword evidence="1" id="KW-0472">Membrane</keyword>
<dbReference type="Pfam" id="PF09527">
    <property type="entry name" value="ATPase_gene1"/>
    <property type="match status" value="1"/>
</dbReference>
<keyword evidence="1" id="KW-1133">Transmembrane helix</keyword>
<keyword evidence="1" id="KW-0812">Transmembrane</keyword>
<proteinExistence type="predicted"/>
<feature type="transmembrane region" description="Helical" evidence="1">
    <location>
        <begin position="21"/>
        <end position="39"/>
    </location>
</feature>
<dbReference type="STRING" id="926559.JoomaDRAFT_1365"/>
<dbReference type="AlphaFoldDB" id="I3C437"/>
<dbReference type="Proteomes" id="UP000004690">
    <property type="component" value="Unassembled WGS sequence"/>
</dbReference>
<sequence>MDKNNQKQTKNQLSSWVKFTNIGLQMAIIIAAGTFFGVWLDKKFPNEYSAYTIVFSLLAVFASLYNVYRQVKALDEKESSSKK</sequence>
<dbReference type="EMBL" id="JH651379">
    <property type="protein sequence ID" value="EIJ38380.1"/>
    <property type="molecule type" value="Genomic_DNA"/>
</dbReference>
<gene>
    <name evidence="2" type="ORF">JoomaDRAFT_1365</name>
</gene>
<accession>I3C437</accession>
<evidence type="ECO:0000313" key="2">
    <source>
        <dbReference type="EMBL" id="EIJ38380.1"/>
    </source>
</evidence>
<dbReference type="HOGENOM" id="CLU_137927_7_1_10"/>
<reference evidence="2 3" key="1">
    <citation type="submission" date="2012-02" db="EMBL/GenBank/DDBJ databases">
        <title>Improved High-Quality Draft genome of Joostella marina DSM 19592.</title>
        <authorList>
            <consortium name="US DOE Joint Genome Institute (JGI-PGF)"/>
            <person name="Lucas S."/>
            <person name="Copeland A."/>
            <person name="Lapidus A."/>
            <person name="Bruce D."/>
            <person name="Goodwin L."/>
            <person name="Pitluck S."/>
            <person name="Peters L."/>
            <person name="Chertkov O."/>
            <person name="Ovchinnikova G."/>
            <person name="Kyrpides N."/>
            <person name="Mavromatis K."/>
            <person name="Detter J.C."/>
            <person name="Han C."/>
            <person name="Land M."/>
            <person name="Hauser L."/>
            <person name="Markowitz V."/>
            <person name="Cheng J.-F."/>
            <person name="Hugenholtz P."/>
            <person name="Woyke T."/>
            <person name="Wu D."/>
            <person name="Tindall B."/>
            <person name="Brambilla E."/>
            <person name="Klenk H.-P."/>
            <person name="Eisen J.A."/>
        </authorList>
    </citation>
    <scope>NUCLEOTIDE SEQUENCE [LARGE SCALE GENOMIC DNA]</scope>
    <source>
        <strain evidence="2 3">DSM 19592</strain>
    </source>
</reference>
<evidence type="ECO:0000256" key="1">
    <source>
        <dbReference type="SAM" id="Phobius"/>
    </source>
</evidence>
<dbReference type="eggNOG" id="ENOG503344T">
    <property type="taxonomic scope" value="Bacteria"/>
</dbReference>
<dbReference type="OrthoDB" id="9798708at2"/>
<organism evidence="2 3">
    <name type="scientific">Galbibacter orientalis DSM 19592</name>
    <dbReference type="NCBI Taxonomy" id="926559"/>
    <lineage>
        <taxon>Bacteria</taxon>
        <taxon>Pseudomonadati</taxon>
        <taxon>Bacteroidota</taxon>
        <taxon>Flavobacteriia</taxon>
        <taxon>Flavobacteriales</taxon>
        <taxon>Flavobacteriaceae</taxon>
        <taxon>Galbibacter</taxon>
    </lineage>
</organism>